<organism evidence="2 3">
    <name type="scientific">Protopolystoma xenopodis</name>
    <dbReference type="NCBI Taxonomy" id="117903"/>
    <lineage>
        <taxon>Eukaryota</taxon>
        <taxon>Metazoa</taxon>
        <taxon>Spiralia</taxon>
        <taxon>Lophotrochozoa</taxon>
        <taxon>Platyhelminthes</taxon>
        <taxon>Monogenea</taxon>
        <taxon>Polyopisthocotylea</taxon>
        <taxon>Polystomatidea</taxon>
        <taxon>Polystomatidae</taxon>
        <taxon>Protopolystoma</taxon>
    </lineage>
</organism>
<name>A0A3S5AA61_9PLAT</name>
<evidence type="ECO:0000313" key="2">
    <source>
        <dbReference type="EMBL" id="VEL23948.1"/>
    </source>
</evidence>
<protein>
    <submittedName>
        <fullName evidence="2">Uncharacterized protein</fullName>
    </submittedName>
</protein>
<accession>A0A3S5AA61</accession>
<feature type="compositionally biased region" description="Polar residues" evidence="1">
    <location>
        <begin position="65"/>
        <end position="82"/>
    </location>
</feature>
<feature type="region of interest" description="Disordered" evidence="1">
    <location>
        <begin position="62"/>
        <end position="82"/>
    </location>
</feature>
<reference evidence="2" key="1">
    <citation type="submission" date="2018-11" db="EMBL/GenBank/DDBJ databases">
        <authorList>
            <consortium name="Pathogen Informatics"/>
        </authorList>
    </citation>
    <scope>NUCLEOTIDE SEQUENCE</scope>
</reference>
<dbReference type="Proteomes" id="UP000784294">
    <property type="component" value="Unassembled WGS sequence"/>
</dbReference>
<evidence type="ECO:0000256" key="1">
    <source>
        <dbReference type="SAM" id="MobiDB-lite"/>
    </source>
</evidence>
<comment type="caution">
    <text evidence="2">The sequence shown here is derived from an EMBL/GenBank/DDBJ whole genome shotgun (WGS) entry which is preliminary data.</text>
</comment>
<gene>
    <name evidence="2" type="ORF">PXEA_LOCUS17388</name>
</gene>
<evidence type="ECO:0000313" key="3">
    <source>
        <dbReference type="Proteomes" id="UP000784294"/>
    </source>
</evidence>
<proteinExistence type="predicted"/>
<dbReference type="EMBL" id="CAAALY010064943">
    <property type="protein sequence ID" value="VEL23948.1"/>
    <property type="molecule type" value="Genomic_DNA"/>
</dbReference>
<keyword evidence="3" id="KW-1185">Reference proteome</keyword>
<dbReference type="AlphaFoldDB" id="A0A3S5AA61"/>
<sequence>MPCAVSFGASTQGVIEQVLLNAEVNLRFPKSTASEGIKVIRPAVPDAAELCYRVSIISPDYGHSRPSSAQPSLATRPSSGSQPTFVTLPAHQIKRRSCSTLNRETLRSFILQTCEMRNGLLLPKVASLISEQFKCFAYIYL</sequence>